<gene>
    <name evidence="3" type="ORF">SAMN04487996_12381</name>
</gene>
<evidence type="ECO:0000313" key="3">
    <source>
        <dbReference type="EMBL" id="SDG80447.1"/>
    </source>
</evidence>
<proteinExistence type="predicted"/>
<feature type="transmembrane region" description="Helical" evidence="1">
    <location>
        <begin position="321"/>
        <end position="339"/>
    </location>
</feature>
<evidence type="ECO:0000313" key="4">
    <source>
        <dbReference type="Proteomes" id="UP000198748"/>
    </source>
</evidence>
<dbReference type="EMBL" id="FNAN01000023">
    <property type="protein sequence ID" value="SDG80447.1"/>
    <property type="molecule type" value="Genomic_DNA"/>
</dbReference>
<feature type="transmembrane region" description="Helical" evidence="1">
    <location>
        <begin position="468"/>
        <end position="488"/>
    </location>
</feature>
<feature type="transmembrane region" description="Helical" evidence="1">
    <location>
        <begin position="31"/>
        <end position="53"/>
    </location>
</feature>
<keyword evidence="1" id="KW-1133">Transmembrane helix</keyword>
<feature type="transmembrane region" description="Helical" evidence="1">
    <location>
        <begin position="6"/>
        <end position="24"/>
    </location>
</feature>
<feature type="transmembrane region" description="Helical" evidence="1">
    <location>
        <begin position="248"/>
        <end position="265"/>
    </location>
</feature>
<protein>
    <submittedName>
        <fullName evidence="3">Dolichyl-phosphate-mannose-protein mannosyltransferase</fullName>
    </submittedName>
</protein>
<feature type="transmembrane region" description="Helical" evidence="1">
    <location>
        <begin position="529"/>
        <end position="550"/>
    </location>
</feature>
<feature type="transmembrane region" description="Helical" evidence="1">
    <location>
        <begin position="109"/>
        <end position="135"/>
    </location>
</feature>
<keyword evidence="4" id="KW-1185">Reference proteome</keyword>
<sequence length="685" mass="78668">MVIFYWLSFFLFLYGISFVAKKIAQPSLTELLITFFILFVGSIIPTGFILSALDLTANVFAWIGGTFLILALQYLLWTRLVPQQAHYTIRGLIANRLSAFRVWGRELSLYLKVIFGAMFLTFAIIGITNLILVLFTPPNEWDSMTGHLNRAIRYIQRGTMEHFGGANWNMDTYPKSLTTIHIYSYLISGDIENAFKLIHQLAYYVTLVSVFGIAQRIGRNLSASFFCALAYSVFLDFLMQAVTTETDIVLTAYLSCILYFLFTYYTSRDNRYLYLTGIAFAIVTGHKATFALLMPSVFVIMIYTVFLAPSFKVFFERTLRLGLAIAFFAVIYTIPTGYIRNIQVFGHPIGPPTARYHQSYERAGGAANLFEQGSRNVIRYTYDFCNLDGIRNAQWGYDLNTAIRKPLVILEDKLRMRLDEEQDFTIVPFSFQRGFYYYNANPYWGVFGFALILPLMLLVLIRVFRSRVHFFLVIAFCLNLAAISYSAAYDPFKGRYFMEAGLFGVLFLLLLFSHHRLSIIKPRRNVWKGYIMVVVGLACISGIMAVYLNIRCLPFASYGMESALTMDRIPYQTFARPDITKAYVRFDSIVPENATVALATVNSDFEYPLYGKDLTRKLISINPFEEGLRPIPKDADYLFYARKVVNDTSKIRALPTDIRLGSDTTLYRRMFLSERGEDYYLRKLK</sequence>
<evidence type="ECO:0000259" key="2">
    <source>
        <dbReference type="Pfam" id="PF13231"/>
    </source>
</evidence>
<dbReference type="Pfam" id="PF13231">
    <property type="entry name" value="PMT_2"/>
    <property type="match status" value="1"/>
</dbReference>
<dbReference type="STRING" id="659014.SAMN04487996_12381"/>
<dbReference type="AlphaFoldDB" id="A0A1G7X8I6"/>
<keyword evidence="1" id="KW-0472">Membrane</keyword>
<accession>A0A1G7X8I6</accession>
<keyword evidence="1" id="KW-0812">Transmembrane</keyword>
<feature type="transmembrane region" description="Helical" evidence="1">
    <location>
        <begin position="221"/>
        <end position="242"/>
    </location>
</feature>
<dbReference type="OrthoDB" id="904806at2"/>
<name>A0A1G7X8I6_9BACT</name>
<dbReference type="InterPro" id="IPR038731">
    <property type="entry name" value="RgtA/B/C-like"/>
</dbReference>
<dbReference type="Proteomes" id="UP000198748">
    <property type="component" value="Unassembled WGS sequence"/>
</dbReference>
<reference evidence="4" key="1">
    <citation type="submission" date="2016-10" db="EMBL/GenBank/DDBJ databases">
        <authorList>
            <person name="Varghese N."/>
            <person name="Submissions S."/>
        </authorList>
    </citation>
    <scope>NUCLEOTIDE SEQUENCE [LARGE SCALE GENOMIC DNA]</scope>
    <source>
        <strain evidence="4">DSM 25329</strain>
    </source>
</reference>
<feature type="transmembrane region" description="Helical" evidence="1">
    <location>
        <begin position="272"/>
        <end position="290"/>
    </location>
</feature>
<keyword evidence="3" id="KW-0328">Glycosyltransferase</keyword>
<feature type="transmembrane region" description="Helical" evidence="1">
    <location>
        <begin position="500"/>
        <end position="517"/>
    </location>
</feature>
<organism evidence="3 4">
    <name type="scientific">Dyadobacter soli</name>
    <dbReference type="NCBI Taxonomy" id="659014"/>
    <lineage>
        <taxon>Bacteria</taxon>
        <taxon>Pseudomonadati</taxon>
        <taxon>Bacteroidota</taxon>
        <taxon>Cytophagia</taxon>
        <taxon>Cytophagales</taxon>
        <taxon>Spirosomataceae</taxon>
        <taxon>Dyadobacter</taxon>
    </lineage>
</organism>
<evidence type="ECO:0000256" key="1">
    <source>
        <dbReference type="SAM" id="Phobius"/>
    </source>
</evidence>
<dbReference type="GO" id="GO:0016757">
    <property type="term" value="F:glycosyltransferase activity"/>
    <property type="evidence" value="ECO:0007669"/>
    <property type="project" value="UniProtKB-KW"/>
</dbReference>
<feature type="transmembrane region" description="Helical" evidence="1">
    <location>
        <begin position="59"/>
        <end position="77"/>
    </location>
</feature>
<feature type="transmembrane region" description="Helical" evidence="1">
    <location>
        <begin position="296"/>
        <end position="314"/>
    </location>
</feature>
<keyword evidence="3" id="KW-0808">Transferase</keyword>
<dbReference type="RefSeq" id="WP_090156872.1">
    <property type="nucleotide sequence ID" value="NZ_FNAN01000023.1"/>
</dbReference>
<feature type="transmembrane region" description="Helical" evidence="1">
    <location>
        <begin position="443"/>
        <end position="461"/>
    </location>
</feature>
<feature type="domain" description="Glycosyltransferase RgtA/B/C/D-like" evidence="2">
    <location>
        <begin position="185"/>
        <end position="329"/>
    </location>
</feature>